<dbReference type="Proteomes" id="UP000229523">
    <property type="component" value="Unassembled WGS sequence"/>
</dbReference>
<sequence length="106" mass="12249">MINLIGEKLYHPHLNAEYTVINFERGLLKVKSNNSDVTEWLSVQQGLELYAEQQKRRADRAEKRWEILKEKIEESSNSAFMAGKGYIGGLLVDIENLMKHLEEDGE</sequence>
<protein>
    <submittedName>
        <fullName evidence="2">Uncharacterized protein</fullName>
    </submittedName>
</protein>
<evidence type="ECO:0000313" key="3">
    <source>
        <dbReference type="Proteomes" id="UP000229523"/>
    </source>
</evidence>
<evidence type="ECO:0000313" key="2">
    <source>
        <dbReference type="EMBL" id="RAI79685.1"/>
    </source>
</evidence>
<name>A0A2G5NUR5_9STAP</name>
<reference evidence="2 3" key="1">
    <citation type="journal article" date="2018" name="Front. Microbiol.">
        <title>Description and Comparative Genomics of Macrococcus caseolyticus subsp. hominis subsp. nov., Macrococcus goetzii sp. nov., Macrococcus epidermidis sp. nov., and Macrococcus bohemicus sp. nov., Novel Macrococci From Human Clinical Material With Virulence Potential and Suspected Uptake of Foreign DNA by Natural Transformation.</title>
        <authorList>
            <person name="Maslanova I."/>
            <person name="Wertheimer Z."/>
            <person name="Sedlacek I."/>
            <person name="Svec P."/>
            <person name="Indrakova A."/>
            <person name="Kovarovic V."/>
            <person name="Schumann P."/>
            <person name="Sproer C."/>
            <person name="Kralova S."/>
            <person name="Sedo O."/>
            <person name="Kristofova L."/>
            <person name="Vrbovska V."/>
            <person name="Fuzik T."/>
            <person name="Petras P."/>
            <person name="Zdrahal Z."/>
            <person name="Ruzickova V."/>
            <person name="Doskar J."/>
            <person name="Pantucek R."/>
        </authorList>
    </citation>
    <scope>NUCLEOTIDE SEQUENCE [LARGE SCALE GENOMIC DNA]</scope>
    <source>
        <strain evidence="2 3">CCM 4927</strain>
    </source>
</reference>
<dbReference type="AlphaFoldDB" id="A0A2G5NUR5"/>
<dbReference type="EMBL" id="MJBI02000006">
    <property type="protein sequence ID" value="RAI79685.1"/>
    <property type="molecule type" value="Genomic_DNA"/>
</dbReference>
<keyword evidence="3" id="KW-1185">Reference proteome</keyword>
<gene>
    <name evidence="2" type="ORF">BFS35_011100</name>
</gene>
<proteinExistence type="predicted"/>
<evidence type="ECO:0000256" key="1">
    <source>
        <dbReference type="SAM" id="Coils"/>
    </source>
</evidence>
<feature type="coiled-coil region" evidence="1">
    <location>
        <begin position="44"/>
        <end position="78"/>
    </location>
</feature>
<dbReference type="RefSeq" id="WP_099576970.1">
    <property type="nucleotide sequence ID" value="NZ_MJBI02000006.1"/>
</dbReference>
<keyword evidence="1" id="KW-0175">Coiled coil</keyword>
<organism evidence="2 3">
    <name type="scientific">Macrococcoides goetzii</name>
    <dbReference type="NCBI Taxonomy" id="1891097"/>
    <lineage>
        <taxon>Bacteria</taxon>
        <taxon>Bacillati</taxon>
        <taxon>Bacillota</taxon>
        <taxon>Bacilli</taxon>
        <taxon>Bacillales</taxon>
        <taxon>Staphylococcaceae</taxon>
        <taxon>Macrococcoides</taxon>
    </lineage>
</organism>
<comment type="caution">
    <text evidence="2">The sequence shown here is derived from an EMBL/GenBank/DDBJ whole genome shotgun (WGS) entry which is preliminary data.</text>
</comment>
<accession>A0A2G5NUR5</accession>